<accession>A0A316ABW4</accession>
<keyword evidence="3" id="KW-1185">Reference proteome</keyword>
<keyword evidence="1" id="KW-1133">Transmembrane helix</keyword>
<reference evidence="2 3" key="1">
    <citation type="submission" date="2018-03" db="EMBL/GenBank/DDBJ databases">
        <title>Genomic Encyclopedia of Archaeal and Bacterial Type Strains, Phase II (KMG-II): from individual species to whole genera.</title>
        <authorList>
            <person name="Goeker M."/>
        </authorList>
    </citation>
    <scope>NUCLEOTIDE SEQUENCE [LARGE SCALE GENOMIC DNA]</scope>
    <source>
        <strain evidence="2 3">DSM 100346</strain>
    </source>
</reference>
<proteinExistence type="predicted"/>
<gene>
    <name evidence="2" type="ORF">CLV98_11593</name>
</gene>
<dbReference type="Proteomes" id="UP000245880">
    <property type="component" value="Unassembled WGS sequence"/>
</dbReference>
<evidence type="ECO:0000313" key="3">
    <source>
        <dbReference type="Proteomes" id="UP000245880"/>
    </source>
</evidence>
<evidence type="ECO:0000313" key="2">
    <source>
        <dbReference type="EMBL" id="PWJ55072.1"/>
    </source>
</evidence>
<evidence type="ECO:0000256" key="1">
    <source>
        <dbReference type="SAM" id="Phobius"/>
    </source>
</evidence>
<dbReference type="AlphaFoldDB" id="A0A316ABW4"/>
<name>A0A316ABW4_9BACT</name>
<keyword evidence="1" id="KW-0812">Transmembrane</keyword>
<organism evidence="2 3">
    <name type="scientific">Dyadobacter jejuensis</name>
    <dbReference type="NCBI Taxonomy" id="1082580"/>
    <lineage>
        <taxon>Bacteria</taxon>
        <taxon>Pseudomonadati</taxon>
        <taxon>Bacteroidota</taxon>
        <taxon>Cytophagia</taxon>
        <taxon>Cytophagales</taxon>
        <taxon>Spirosomataceae</taxon>
        <taxon>Dyadobacter</taxon>
    </lineage>
</organism>
<comment type="caution">
    <text evidence="2">The sequence shown here is derived from an EMBL/GenBank/DDBJ whole genome shotgun (WGS) entry which is preliminary data.</text>
</comment>
<keyword evidence="1" id="KW-0472">Membrane</keyword>
<feature type="transmembrane region" description="Helical" evidence="1">
    <location>
        <begin position="29"/>
        <end position="48"/>
    </location>
</feature>
<protein>
    <submittedName>
        <fullName evidence="2">Uncharacterized protein</fullName>
    </submittedName>
</protein>
<sequence length="55" mass="6009">MSPIQTLFTVITLLITGEAIAEFMANHSNLLLVLAIMAFSILFIVSVFKANSKKP</sequence>
<dbReference type="EMBL" id="QGDT01000015">
    <property type="protein sequence ID" value="PWJ55072.1"/>
    <property type="molecule type" value="Genomic_DNA"/>
</dbReference>
<dbReference type="RefSeq" id="WP_158281302.1">
    <property type="nucleotide sequence ID" value="NZ_QGDT01000015.1"/>
</dbReference>